<proteinExistence type="predicted"/>
<dbReference type="EMBL" id="BSXV01004768">
    <property type="protein sequence ID" value="GMF01184.1"/>
    <property type="molecule type" value="Genomic_DNA"/>
</dbReference>
<gene>
    <name evidence="1" type="ORF">Cboi01_000577400</name>
</gene>
<accession>A0ACB5U6A6</accession>
<protein>
    <submittedName>
        <fullName evidence="1">Unnamed protein product</fullName>
    </submittedName>
</protein>
<dbReference type="Proteomes" id="UP001165101">
    <property type="component" value="Unassembled WGS sequence"/>
</dbReference>
<reference evidence="1" key="1">
    <citation type="submission" date="2023-04" db="EMBL/GenBank/DDBJ databases">
        <title>Candida boidinii NBRC 1967.</title>
        <authorList>
            <person name="Ichikawa N."/>
            <person name="Sato H."/>
            <person name="Tonouchi N."/>
        </authorList>
    </citation>
    <scope>NUCLEOTIDE SEQUENCE</scope>
    <source>
        <strain evidence="1">NBRC 1967</strain>
    </source>
</reference>
<organism evidence="1 2">
    <name type="scientific">Candida boidinii</name>
    <name type="common">Yeast</name>
    <dbReference type="NCBI Taxonomy" id="5477"/>
    <lineage>
        <taxon>Eukaryota</taxon>
        <taxon>Fungi</taxon>
        <taxon>Dikarya</taxon>
        <taxon>Ascomycota</taxon>
        <taxon>Saccharomycotina</taxon>
        <taxon>Pichiomycetes</taxon>
        <taxon>Pichiales</taxon>
        <taxon>Pichiaceae</taxon>
        <taxon>Ogataea</taxon>
        <taxon>Ogataea/Candida clade</taxon>
    </lineage>
</organism>
<evidence type="ECO:0000313" key="2">
    <source>
        <dbReference type="Proteomes" id="UP001165101"/>
    </source>
</evidence>
<evidence type="ECO:0000313" key="1">
    <source>
        <dbReference type="EMBL" id="GMF01184.1"/>
    </source>
</evidence>
<sequence>MLGRAVEIALSRLRVEVKNTKIILIADPSTIQITIGSISFSSENGIRIVTFANTEVSIIRPVIQRVGSPNSNTDQSRDSNNNNSDSVKNSPKTGKTAASSANSVYTDYVDDSSILTIDATKPNSSLKNMPIPEIITGDIPMNDKKETSELSDTNTDTDSDIDFDDEDNPMMASSYFEKNPLREHLEQNSDNNSTDTTKTDSNGLTESLLISHDMKSSIYMSATSEMFNNSHLNGNKNNHDSNDVDNENNNDERETEEDLSRIGFINQINVKFEGLQKIEDLSIEIDSIKIASDPLPIVVSTILDSLSRLSSKASNNSTNNKSIPSRRQHSSTSSQSGAMAAVTTAALGKTISDGINDNGENDDDSFPLLLESFELNELVIGFDSTIDKYEVRT</sequence>
<keyword evidence="2" id="KW-1185">Reference proteome</keyword>
<comment type="caution">
    <text evidence="1">The sequence shown here is derived from an EMBL/GenBank/DDBJ whole genome shotgun (WGS) entry which is preliminary data.</text>
</comment>
<name>A0ACB5U6A6_CANBO</name>